<organism evidence="2 3">
    <name type="scientific">Mesorhizobium calcicola</name>
    <dbReference type="NCBI Taxonomy" id="1300310"/>
    <lineage>
        <taxon>Bacteria</taxon>
        <taxon>Pseudomonadati</taxon>
        <taxon>Pseudomonadota</taxon>
        <taxon>Alphaproteobacteria</taxon>
        <taxon>Hyphomicrobiales</taxon>
        <taxon>Phyllobacteriaceae</taxon>
        <taxon>Mesorhizobium</taxon>
    </lineage>
</organism>
<evidence type="ECO:0000313" key="3">
    <source>
        <dbReference type="Proteomes" id="UP001597349"/>
    </source>
</evidence>
<evidence type="ECO:0000313" key="2">
    <source>
        <dbReference type="EMBL" id="MFD2051888.1"/>
    </source>
</evidence>
<evidence type="ECO:0000256" key="1">
    <source>
        <dbReference type="SAM" id="MobiDB-lite"/>
    </source>
</evidence>
<feature type="region of interest" description="Disordered" evidence="1">
    <location>
        <begin position="1"/>
        <end position="27"/>
    </location>
</feature>
<sequence length="157" mass="18078">MTKWFSRKQNFPISPQIGKTDHERSGRGECSMLEGRFLKRLKKKARKGHRGWPIATIAFYGPNLRQATKVAVGIVPSANEEVEELHDWKVDHGDVRADPGIAREILEFIEKHQVRSVTMTEGIIGCPHEEGIDYEGEWCPVCEFWHGRDRFTGQRIH</sequence>
<reference evidence="3" key="1">
    <citation type="journal article" date="2019" name="Int. J. Syst. Evol. Microbiol.">
        <title>The Global Catalogue of Microorganisms (GCM) 10K type strain sequencing project: providing services to taxonomists for standard genome sequencing and annotation.</title>
        <authorList>
            <consortium name="The Broad Institute Genomics Platform"/>
            <consortium name="The Broad Institute Genome Sequencing Center for Infectious Disease"/>
            <person name="Wu L."/>
            <person name="Ma J."/>
        </authorList>
    </citation>
    <scope>NUCLEOTIDE SEQUENCE [LARGE SCALE GENOMIC DNA]</scope>
    <source>
        <strain evidence="3">CGMCC 1.16226</strain>
    </source>
</reference>
<dbReference type="EMBL" id="JBHUGY010000003">
    <property type="protein sequence ID" value="MFD2051888.1"/>
    <property type="molecule type" value="Genomic_DNA"/>
</dbReference>
<keyword evidence="3" id="KW-1185">Reference proteome</keyword>
<name>A0ABW4W7A3_9HYPH</name>
<protein>
    <submittedName>
        <fullName evidence="2">Uncharacterized protein</fullName>
    </submittedName>
</protein>
<gene>
    <name evidence="2" type="ORF">ACFSQT_01530</name>
</gene>
<proteinExistence type="predicted"/>
<dbReference type="RefSeq" id="WP_379016706.1">
    <property type="nucleotide sequence ID" value="NZ_JBHUGY010000003.1"/>
</dbReference>
<dbReference type="Proteomes" id="UP001597349">
    <property type="component" value="Unassembled WGS sequence"/>
</dbReference>
<accession>A0ABW4W7A3</accession>
<comment type="caution">
    <text evidence="2">The sequence shown here is derived from an EMBL/GenBank/DDBJ whole genome shotgun (WGS) entry which is preliminary data.</text>
</comment>